<proteinExistence type="predicted"/>
<reference evidence="1" key="1">
    <citation type="submission" date="2018-11" db="EMBL/GenBank/DDBJ databases">
        <title>A distinct lineage of giant viruses engineers rhodopsin photosystems in predatory marine eukaryotes.</title>
        <authorList>
            <person name="Needham D.M."/>
            <person name="Yoshizawa S."/>
            <person name="Hosaka T."/>
            <person name="Poirier C."/>
            <person name="Choi C.-J."/>
            <person name="Hehenberger E."/>
            <person name="Irwin N.A.T."/>
            <person name="Wilken S."/>
            <person name="Yung C.-M."/>
            <person name="Bachy C."/>
            <person name="Kurihara R."/>
            <person name="Nakajima Y."/>
            <person name="Kojima K."/>
            <person name="Kimura-Someya T."/>
            <person name="Leonard G."/>
            <person name="Malmstrom R.R."/>
            <person name="Mende D."/>
            <person name="Olson D.K."/>
            <person name="Sudo Y."/>
            <person name="Sudek S."/>
            <person name="Richards T.A."/>
            <person name="DeLong E.F."/>
            <person name="Keeling P.J."/>
            <person name="Santoro A.E."/>
            <person name="Shirouzu M."/>
            <person name="Iwasaki W."/>
            <person name="Worden A.Z."/>
        </authorList>
    </citation>
    <scope>NUCLEOTIDE SEQUENCE</scope>
</reference>
<name>A0A5B8HW44_9VIRU</name>
<evidence type="ECO:0000313" key="1">
    <source>
        <dbReference type="EMBL" id="QDY51903.1"/>
    </source>
</evidence>
<dbReference type="EMBL" id="MK250085">
    <property type="protein sequence ID" value="QDY51903.1"/>
    <property type="molecule type" value="Genomic_DNA"/>
</dbReference>
<protein>
    <submittedName>
        <fullName evidence="1">Uncharacterized protein</fullName>
    </submittedName>
</protein>
<organism evidence="1">
    <name type="scientific">Mimiviridae sp. ChoanoV1</name>
    <dbReference type="NCBI Taxonomy" id="2596887"/>
    <lineage>
        <taxon>Viruses</taxon>
        <taxon>Varidnaviria</taxon>
        <taxon>Bamfordvirae</taxon>
        <taxon>Nucleocytoviricota</taxon>
        <taxon>Megaviricetes</taxon>
        <taxon>Imitervirales</taxon>
        <taxon>Schizomimiviridae</taxon>
    </lineage>
</organism>
<gene>
    <name evidence="1" type="ORF">1_288</name>
</gene>
<accession>A0A5B8HW44</accession>
<sequence>MNRKFIMGKTYEDAMLKNLKSQNLSHREKLNWIDNIPIIPNPLQLDSATLELHLFTYLLAKNAEQERQLTQTEIQSKKLITRLYQENVNFLDNIFAIEFTNNDLINFYHKIERNNEYNKENYINQNVIKDKMVWRIILFENITEYELRKEIESMEIKENKSIEKLFTNLYL</sequence>